<feature type="domain" description="SET" evidence="29">
    <location>
        <begin position="4155"/>
        <end position="4271"/>
    </location>
</feature>
<keyword evidence="13" id="KW-0805">Transcription regulation</keyword>
<feature type="compositionally biased region" description="Gly residues" evidence="27">
    <location>
        <begin position="2328"/>
        <end position="2340"/>
    </location>
</feature>
<comment type="subcellular location">
    <subcellularLocation>
        <location evidence="1">Nucleus</location>
    </subcellularLocation>
</comment>
<reference evidence="32" key="1">
    <citation type="journal article" date="2016" name="Gigascience">
        <title>De novo construction of an expanded transcriptome assembly for the western tarnished plant bug, Lygus hesperus.</title>
        <authorList>
            <person name="Tassone E.E."/>
            <person name="Geib S.M."/>
            <person name="Hall B."/>
            <person name="Fabrick J.A."/>
            <person name="Brent C.S."/>
            <person name="Hull J.J."/>
        </authorList>
    </citation>
    <scope>NUCLEOTIDE SEQUENCE</scope>
</reference>
<dbReference type="PANTHER" id="PTHR45888">
    <property type="entry name" value="HL01030P-RELATED"/>
    <property type="match status" value="1"/>
</dbReference>
<dbReference type="GO" id="GO:0032259">
    <property type="term" value="P:methylation"/>
    <property type="evidence" value="ECO:0007669"/>
    <property type="project" value="UniProtKB-KW"/>
</dbReference>
<feature type="region of interest" description="Disordered" evidence="27">
    <location>
        <begin position="3305"/>
        <end position="3366"/>
    </location>
</feature>
<dbReference type="SUPFAM" id="SSF82199">
    <property type="entry name" value="SET domain"/>
    <property type="match status" value="1"/>
</dbReference>
<keyword evidence="8" id="KW-0677">Repeat</keyword>
<dbReference type="SMART" id="SM00542">
    <property type="entry name" value="FYRC"/>
    <property type="match status" value="1"/>
</dbReference>
<dbReference type="PROSITE" id="PS01359">
    <property type="entry name" value="ZF_PHD_1"/>
    <property type="match status" value="2"/>
</dbReference>
<evidence type="ECO:0000256" key="7">
    <source>
        <dbReference type="ARBA" id="ARBA00022723"/>
    </source>
</evidence>
<feature type="domain" description="PHD-type" evidence="28">
    <location>
        <begin position="74"/>
        <end position="124"/>
    </location>
</feature>
<evidence type="ECO:0000256" key="26">
    <source>
        <dbReference type="SAM" id="Coils"/>
    </source>
</evidence>
<dbReference type="Pfam" id="PF00856">
    <property type="entry name" value="SET"/>
    <property type="match status" value="1"/>
</dbReference>
<feature type="region of interest" description="Disordered" evidence="27">
    <location>
        <begin position="4094"/>
        <end position="4124"/>
    </location>
</feature>
<dbReference type="InterPro" id="IPR046341">
    <property type="entry name" value="SET_dom_sf"/>
</dbReference>
<dbReference type="InterPro" id="IPR003889">
    <property type="entry name" value="FYrich_C"/>
</dbReference>
<feature type="compositionally biased region" description="Polar residues" evidence="27">
    <location>
        <begin position="1837"/>
        <end position="1847"/>
    </location>
</feature>
<evidence type="ECO:0000256" key="5">
    <source>
        <dbReference type="ARBA" id="ARBA00022679"/>
    </source>
</evidence>
<dbReference type="CDD" id="cd15510">
    <property type="entry name" value="PHD2_KMT2C_like"/>
    <property type="match status" value="1"/>
</dbReference>
<feature type="coiled-coil region" evidence="26">
    <location>
        <begin position="1974"/>
        <end position="2001"/>
    </location>
</feature>
<feature type="compositionally biased region" description="Polar residues" evidence="27">
    <location>
        <begin position="1656"/>
        <end position="1667"/>
    </location>
</feature>
<feature type="domain" description="PHD-type" evidence="28">
    <location>
        <begin position="430"/>
        <end position="480"/>
    </location>
</feature>
<dbReference type="GO" id="GO:0005700">
    <property type="term" value="C:polytene chromosome"/>
    <property type="evidence" value="ECO:0007669"/>
    <property type="project" value="UniProtKB-ARBA"/>
</dbReference>
<dbReference type="Pfam" id="PF05965">
    <property type="entry name" value="FYRC"/>
    <property type="match status" value="1"/>
</dbReference>
<sequence>TFQYTESLILICSQHIEHVETNSALSGVVCYSCNALGNVANLVMCSMCGKHHHGACIGNSLQPGLRAGWQCAECRICQLCRQCEDTNRMLVCDSCDKAYHPYCVKPAMSSVPKVGWKCKRCRLCSDCGARTPGGGLSSRWHSNYTVCDSCYQQRNKGFSCPVCHKAYRAAALREMVRCSQCQRFVHGTCDKEADFVSYHRKKEAHPDYEYICLSCKNNSTVHFMKRKDSTDDIQFDSNLSVSQESLMANDDADGDSEKSDDTSMRFSMVGLGKGKPFYATKIAKKRLGLSSGPGRPKGSGKLPSVTSALSNFQKKHKFSDFGRKRGSKTKIRGMFGVPGLALQSPTWSSSDPAPKSGDDEPGCENKIILCASKEKFVLGQDVCVMCGALGIDQEACLICCSQCGQCFHPYCVTVKVTKVMLTRGWRCLDCTVCEGCGQRNDEARLILCDDCDISYHIYCMDPPMGSVPTGGWKCKWCAQCLTCGATSPGINSNWQSNFSQCGACASRTTCPACYELYTDGDLIIKCINCDRWLHCLCDTITTEQEAEAYCSQGYTCVLCRPANMPLAPPVTPTRAPSPEFPTEGKANDYYVDGVCLSETGLQQIKTLELENSNQPVRRKRPGFKRSQENDLLNLDDGENENPNPVYKDGMVWGSKENGPVPSPPEGFSLSTSESGVVILKRKKQRNLQKLGIGGFSAVKMRSSRFKDDEEGLNTFGEDKPRRKPRCTKKRSKLAESYPSYLQEAFFGRELLDITKESTQELESEESEESDGEKPKVDHDKTISLSQDELKVMADVTAKKEKEELARNSPCVSVKEEDMSDSENFKDILHLPDNLLHNDLVNTIMNERDGIKSEIDSGTHESNGDQKDELSEILGPNFSLDSIQTGLPNMDSKDVEEIFKGVLTHESQDAHRTSPLVPRGSTPGTPSQSQVSPQQGLPSAVLSRSGSVTPAVHPNLSSPMGFPSASPYNSEYSNSPQFSPEGSPWGGDENANNHKNSLRMEQDEALGQHATIAAVLYANINCPELKQECPSWPERFKQVLRKWRNLPNEKRAPYVQLAKDNRTNVRIKKTQQIGKEEAEEEGSNGKQTASGKTFEDQDKTTLNKTSREAEQERWKAMQVLRQQTLQFAQTRAAVPPRLQRQLSNEGSNLVQYSPENPNAQAPPTQPLLVSTPQEPSGPTALGGLGSPRPPQFSTPGGIKTVRQAPPGTVYARTVLRPPGPPASPFSPPRQPPPEEMNRQLRDLLKGQHIKQETVIGENSVLATTSAAGQIRAQLAQVRTQQPLHQPNVQGVMDARVRYHLLQQSRPSFPGSPVRLPAPRQQLEQFNAMVQRQQQFAQAANSSGSAIVRTPQQQQQQLVDQSARIQLESRLAAANRDGEEIPDSVTAELEKLEQEGGSIAEAEAVSAILGDLVEDDDDALLAEMGADFNILAYADPELDDITDGDKTNLHIPHLDDLEEEVEKKKQSNANEAKPAEAPQASNEQKPQLPQPKEEAPQPSQIVLPNRTPPTSLPVSVVATNNMAPSPPVTQQGTLVNHVLPAAKDKTFTPFVTPNTPLPRMQLMPGGVTSPRAQQSGAPIPGAQNPGFIQISPPPPYPGPPPPYPGQMQSTIRVGGPKVARSALPPLSAAAPRRSLLLQPLLLEDLLEEEKREQEQRSGTPVQGPSSGTSLMSDADFEMLRADVLGTTTQVSSPPQIPSVPLLNITIQPAPPLPPENIVTEQDRQMQIQYEQWLVSNNSAVTQQLKYYETEVTKLRKIRKSLNSKKRQLAKNGNPMSAKDLGELQRITLETTALTKHLETARKQSRTHSIVMQEYQNKQDQKNVGIASSVITANVLVSQGMDSSSPQSPNGMPPGLQQQQSMLPSPQTSASPLHHSPRIGTPHSQSGDDKSDNGLASPRPPPMAPTPPSPHQFHQIRHPGMVPRFARSPEGQPRPRLVLQSTQNSAMYSAPRAFVTSPQSPSLSPQNVIPSRLTPQHQQLLIQRHQLQQQKRELLLRQEALQEGLIPRQLQSQESVGLIQRQLQTQDGVRQIQTQDGVGLIPRQLQTQEGVGLIQRQLQTQEGVQRQVLIRQGLIQDDGTLTTQEQQQQLQALQQRQQQLQQNRQQLIMTQQGKVAQYRQLIQQPSTLIQANQMQSPTNTNQQLISQFASSSPVPPSPMQSPSPISTSMSNTPQYSTSSSPLHPPPSPMLSQFQNPSSSPMPQQSPRVQNYQTANSPMTPQSPMVYSGLQTPTSPMPQFNQPNSPMPPHSPRVQQQYGQPPSSPMGSNSQNSMMQQQYVHRPNSPMVPMGSPMPMRRPSSTGGSIASSPAAERPQSVEPRTPQEQDVNNMLGGGGGGGGGGGNPYLPFNPIPFPPELYRDGYLKIGLKGGSPMWSDKTLPRKPLLKGKVGQPSPGTSANNDEKSRKSLVSVDYNDFDEESTPPTTPPVKAALIKKSDGPVKTRQSEDTDSELTVYDDIVLVEGCKEGNLEVEELQSALENNVMSTVVSMPMMIDDPDILDDCLVSSSDLVVLDVDSTNNDTDCILGKDDENMLLLDEDISDGLKVDDELMELDEDLPSSPPLGRKRISGKVLPGHSIHQEDQKQTPDSPDDSSVDTIKDRNEQVTSSGEEKVKAEDKMKSDSAKSQDVIMDRNVPTSVQPNVVVSRNSAAFTPISTQKSIPVCSERHLSKQQAAIASLVQDAVNAAKLAAAEAQNSQKTPSTDAGNASSSHVFSRPLNIVHGGRGPQNQYLSSAVITNKIENQLAGGSELIKKDGKTIKLEPSSPDHSPTKSEPRTYQENSIPLEHRNRIMEYLKSDEPPGASERDPIKNFGLPNKRPNLILKLEENNEGEGGSKMSLRLDNSLRGMDRNTIQKNSSMIFNLVSDKSDGTEKSEMKFSDRGKQQHMTESPYNSNRGEQVTLPAVSSSILEAQLTSMLRSSASDPPTSSNQKIIYAIVNHNNKEPSQQRENPSPHDEIKVEGLAAHLQRTIKSEAEVRMNENDIIRNAKIHQNYKPGLYVPSKIKSDSFIVGGTHYKVYTGSQGDNLVVPSEENKTQNHYMNKVVDNNSNNHPQVIVKQEPGLSCINKPKPTDRFTSSEALQQRVVSSSELPQMLNEKETHHVSFSGAKVMQKDEPKKFVSLSNMLMPRRDSDEGKGNLRFSRTPDDSQNVLLKQLLQNTACATSNQSPQPPSLPIVPSLEAQLARPVPPTPSSLIPPLLNEPPKPPAAVKDIPSSPQTPKPPSVPHTPTTPELTRAPSTASCLDELLSPPPLPPTTSSLQGGPVIKREPMTSSMPPQGSTSPMTSPMEIKKEVVPVNVPVAVEVKKEVVSSDEMLSPGLRMEQETPGDPTQDIKKQKRRLYQQKRRQSLGKESVGGTPKKRPRKSSKVEEDYDSFIDSLMLQLRQIPTTMTICEPNLTYNFTGSPVFGSGDLSKVNSCTRLGELRGTYGNAYLPHENDYYNTIPFGDLPPKAPSAPSTQRGFYNEEFAPLKLHATKDEFDDRKYDYNRDTNDTPDTIVSSSSPECIMPEFPTRYPGLQFIDSDSEDEKLKPSRFSPDIPIISPLVVRPKPIRFYSDMDKENEGPQGKKHCDNVTVTLTLNSQAADDVLSVLRNLANVLRIPVPVHYSITERMSKPSHRLGMCKIRSKDGKEGGQVDIQSILNGSTKFCRHCEVVITNNLMRKKASDLPLVAKQGEDELYFCSTACYMQLAMAHPAPVHQEKKPTSTEVPPFMGTRGAGKRESRTSIDKAIAPPVKKAPSRYRVWTSMTIPPPSSRHKKPTEKEITEMMFKCGIPLAPPKLPEDTRTCLFCHQMGDGVTHGPARLLNYDVNKWVHLNCALWSDEVYETTNGGLVNVEQALQNGSSASCAYCNTTGATLKCYKIRCSVVYHLPCAVKDACVFYKNKTLYCASHVPKNEKENELTTLSVMRRVYIQRDEPRQIASIMHNTEQNNLLRVGSLTFLSVGQLLPHQLQNFHTPNYIYPIGYKILRMYWSMRVANRRCKYICSIHESEGRPEFRIVVQERGEQDLELKDSTARGVWLKVLEPLAELRRNDTLVKMFSKYITGEDLFGLTEPVVVRVLESLPGIDTLTDYKFKYGKNPFLELPLAINPTGCARSEVRPKGPGVMRKAHTQRTSSVSYRPSQSPSISIPGEPLCPYSKQFVHSKSSQYKKMKQEWRNNVYLARSKIQGLGLYAARDLEKHTMVIEYIGEIIRTEVAETREKQYEAKNRGIYMFRLDEDRVVDATLSGGLARYINHSCYPNCVAETVEVERDLRIIIFTKRRISRGEELAYDYKFDIEDDQHKIPCMCGAPNCRKWMN</sequence>
<dbReference type="InterPro" id="IPR001214">
    <property type="entry name" value="SET_dom"/>
</dbReference>
<keyword evidence="11" id="KW-0156">Chromatin regulator</keyword>
<feature type="region of interest" description="Disordered" evidence="27">
    <location>
        <begin position="1565"/>
        <end position="1607"/>
    </location>
</feature>
<dbReference type="SMART" id="SM00541">
    <property type="entry name" value="FYRN"/>
    <property type="match status" value="1"/>
</dbReference>
<protein>
    <recommendedName>
        <fullName evidence="24">Histone-lysine N-methyltransferase 2C</fullName>
    </recommendedName>
</protein>
<evidence type="ECO:0000256" key="16">
    <source>
        <dbReference type="ARBA" id="ARBA00023139"/>
    </source>
</evidence>
<evidence type="ECO:0000256" key="4">
    <source>
        <dbReference type="ARBA" id="ARBA00022603"/>
    </source>
</evidence>
<feature type="region of interest" description="Disordered" evidence="27">
    <location>
        <begin position="1457"/>
        <end position="1510"/>
    </location>
</feature>
<dbReference type="GO" id="GO:0003677">
    <property type="term" value="F:DNA binding"/>
    <property type="evidence" value="ECO:0007669"/>
    <property type="project" value="UniProtKB-KW"/>
</dbReference>
<keyword evidence="9 25" id="KW-0863">Zinc-finger</keyword>
<dbReference type="GO" id="GO:0016746">
    <property type="term" value="F:acyltransferase activity"/>
    <property type="evidence" value="ECO:0007669"/>
    <property type="project" value="UniProtKB-KW"/>
</dbReference>
<evidence type="ECO:0000256" key="2">
    <source>
        <dbReference type="ARBA" id="ARBA00022481"/>
    </source>
</evidence>
<dbReference type="Pfam" id="PF00628">
    <property type="entry name" value="PHD"/>
    <property type="match status" value="2"/>
</dbReference>
<dbReference type="GO" id="GO:0098687">
    <property type="term" value="C:chromosomal region"/>
    <property type="evidence" value="ECO:0007669"/>
    <property type="project" value="UniProtKB-ARBA"/>
</dbReference>
<dbReference type="CDD" id="cd15666">
    <property type="entry name" value="ePHD2_KMT2C_like"/>
    <property type="match status" value="1"/>
</dbReference>
<comment type="subunit">
    <text evidence="23">Component of the MLL3 complex (also named ASCOM complex), at least composed of catalytic subunit KMT2C/MLL3, ASH2L, RBBP5, WDR5, NCOA6, DPY30, KDM6A, PAXIP1/PTIP, PAGR1 and alpha- and beta-tubulin. Forms a core complex with the evolutionary conserved subcomplex WRAD composed of WDR5, RBBP5, ASH2L/ASH2 and DPY30 subunits; WRAD differentially stimulates the methyltransferase activity. Interacts (via WIN motif) with WDR5.</text>
</comment>
<feature type="compositionally biased region" description="Basic and acidic residues" evidence="27">
    <location>
        <begin position="2862"/>
        <end position="2879"/>
    </location>
</feature>
<dbReference type="EMBL" id="GDHC01002846">
    <property type="protein sequence ID" value="JAQ15783.1"/>
    <property type="molecule type" value="Transcribed_RNA"/>
</dbReference>
<evidence type="ECO:0000256" key="22">
    <source>
        <dbReference type="ARBA" id="ARBA00058707"/>
    </source>
</evidence>
<feature type="region of interest" description="Disordered" evidence="27">
    <location>
        <begin position="757"/>
        <end position="779"/>
    </location>
</feature>
<dbReference type="FunFam" id="3.30.160.360:FF:000001">
    <property type="entry name" value="Histone-lysine N-methyltransferase"/>
    <property type="match status" value="1"/>
</dbReference>
<dbReference type="InterPro" id="IPR036910">
    <property type="entry name" value="HMG_box_dom_sf"/>
</dbReference>
<evidence type="ECO:0000259" key="31">
    <source>
        <dbReference type="PROSITE" id="PS51805"/>
    </source>
</evidence>
<evidence type="ECO:0000256" key="11">
    <source>
        <dbReference type="ARBA" id="ARBA00022853"/>
    </source>
</evidence>
<evidence type="ECO:0000256" key="15">
    <source>
        <dbReference type="ARBA" id="ARBA00023125"/>
    </source>
</evidence>
<dbReference type="FunFam" id="2.170.270.10:FF:000003">
    <property type="entry name" value="Histone-lysine N-methyltransferase"/>
    <property type="match status" value="1"/>
</dbReference>
<dbReference type="Pfam" id="PF05964">
    <property type="entry name" value="FYRN"/>
    <property type="match status" value="1"/>
</dbReference>
<feature type="compositionally biased region" description="Polar residues" evidence="27">
    <location>
        <begin position="2881"/>
        <end position="2894"/>
    </location>
</feature>
<feature type="compositionally biased region" description="Pro residues" evidence="27">
    <location>
        <begin position="1895"/>
        <end position="1907"/>
    </location>
</feature>
<feature type="compositionally biased region" description="Acidic residues" evidence="27">
    <location>
        <begin position="759"/>
        <end position="770"/>
    </location>
</feature>
<dbReference type="Gene3D" id="1.10.30.10">
    <property type="entry name" value="High mobility group box domain"/>
    <property type="match status" value="1"/>
</dbReference>
<feature type="non-terminal residue" evidence="32">
    <location>
        <position position="1"/>
    </location>
</feature>
<name>A0A146M7P4_LYGHE</name>
<evidence type="ECO:0000256" key="19">
    <source>
        <dbReference type="ARBA" id="ARBA00023242"/>
    </source>
</evidence>
<dbReference type="Gene3D" id="3.30.160.360">
    <property type="match status" value="1"/>
</dbReference>
<dbReference type="CDD" id="cd15513">
    <property type="entry name" value="PHD5_KMT2C_like"/>
    <property type="match status" value="1"/>
</dbReference>
<feature type="compositionally biased region" description="Polar residues" evidence="27">
    <location>
        <begin position="921"/>
        <end position="947"/>
    </location>
</feature>
<feature type="region of interest" description="Disordered" evidence="27">
    <location>
        <begin position="2143"/>
        <end position="2350"/>
    </location>
</feature>
<organism evidence="32">
    <name type="scientific">Lygus hesperus</name>
    <name type="common">Western plant bug</name>
    <dbReference type="NCBI Taxonomy" id="30085"/>
    <lineage>
        <taxon>Eukaryota</taxon>
        <taxon>Metazoa</taxon>
        <taxon>Ecdysozoa</taxon>
        <taxon>Arthropoda</taxon>
        <taxon>Hexapoda</taxon>
        <taxon>Insecta</taxon>
        <taxon>Pterygota</taxon>
        <taxon>Neoptera</taxon>
        <taxon>Paraneoptera</taxon>
        <taxon>Hemiptera</taxon>
        <taxon>Heteroptera</taxon>
        <taxon>Panheteroptera</taxon>
        <taxon>Cimicomorpha</taxon>
        <taxon>Miridae</taxon>
        <taxon>Mirini</taxon>
        <taxon>Lygus</taxon>
    </lineage>
</organism>
<feature type="region of interest" description="Disordered" evidence="27">
    <location>
        <begin position="2861"/>
        <end position="2894"/>
    </location>
</feature>
<dbReference type="GO" id="GO:0045944">
    <property type="term" value="P:positive regulation of transcription by RNA polymerase II"/>
    <property type="evidence" value="ECO:0007669"/>
    <property type="project" value="TreeGrafter"/>
</dbReference>
<keyword evidence="20" id="KW-0449">Lipoprotein</keyword>
<feature type="compositionally biased region" description="Low complexity" evidence="27">
    <location>
        <begin position="2188"/>
        <end position="2203"/>
    </location>
</feature>
<dbReference type="InterPro" id="IPR001965">
    <property type="entry name" value="Znf_PHD"/>
</dbReference>
<dbReference type="SUPFAM" id="SSF47095">
    <property type="entry name" value="HMG-box"/>
    <property type="match status" value="1"/>
</dbReference>
<dbReference type="Gene3D" id="2.170.270.10">
    <property type="entry name" value="SET domain"/>
    <property type="match status" value="1"/>
</dbReference>
<feature type="compositionally biased region" description="Low complexity" evidence="27">
    <location>
        <begin position="4112"/>
        <end position="4124"/>
    </location>
</feature>
<feature type="region of interest" description="Disordered" evidence="27">
    <location>
        <begin position="1646"/>
        <end position="1667"/>
    </location>
</feature>
<feature type="domain" description="Post-SET" evidence="30">
    <location>
        <begin position="4279"/>
        <end position="4295"/>
    </location>
</feature>
<feature type="compositionally biased region" description="Basic residues" evidence="27">
    <location>
        <begin position="721"/>
        <end position="731"/>
    </location>
</feature>
<evidence type="ECO:0000256" key="24">
    <source>
        <dbReference type="ARBA" id="ARBA00072631"/>
    </source>
</evidence>
<feature type="compositionally biased region" description="Basic and acidic residues" evidence="27">
    <location>
        <begin position="2593"/>
        <end position="2621"/>
    </location>
</feature>
<keyword evidence="3" id="KW-0597">Phosphoprotein</keyword>
<feature type="region of interest" description="Disordered" evidence="27">
    <location>
        <begin position="2751"/>
        <end position="2776"/>
    </location>
</feature>
<dbReference type="CDD" id="cd15514">
    <property type="entry name" value="PHD6_KMT2C_like"/>
    <property type="match status" value="1"/>
</dbReference>
<feature type="compositionally biased region" description="Low complexity" evidence="27">
    <location>
        <begin position="1850"/>
        <end position="1864"/>
    </location>
</feature>
<evidence type="ECO:0000256" key="8">
    <source>
        <dbReference type="ARBA" id="ARBA00022737"/>
    </source>
</evidence>
<dbReference type="Pfam" id="PF13832">
    <property type="entry name" value="zf-HC5HC2H_2"/>
    <property type="match status" value="1"/>
</dbReference>
<dbReference type="InterPro" id="IPR019787">
    <property type="entry name" value="Znf_PHD-finger"/>
</dbReference>
<dbReference type="CDD" id="cd15512">
    <property type="entry name" value="PHD4_KMT2C_like"/>
    <property type="match status" value="1"/>
</dbReference>
<feature type="compositionally biased region" description="Low complexity" evidence="27">
    <location>
        <begin position="2255"/>
        <end position="2297"/>
    </location>
</feature>
<dbReference type="SMART" id="SM00508">
    <property type="entry name" value="PostSET"/>
    <property type="match status" value="1"/>
</dbReference>
<feature type="compositionally biased region" description="Polar residues" evidence="27">
    <location>
        <begin position="1147"/>
        <end position="1175"/>
    </location>
</feature>
<dbReference type="GO" id="GO:0042800">
    <property type="term" value="F:histone H3K4 methyltransferase activity"/>
    <property type="evidence" value="ECO:0007669"/>
    <property type="project" value="UniProtKB-ARBA"/>
</dbReference>
<feature type="compositionally biased region" description="Pro residues" evidence="27">
    <location>
        <begin position="1216"/>
        <end position="1233"/>
    </location>
</feature>
<feature type="compositionally biased region" description="Polar residues" evidence="27">
    <location>
        <begin position="3267"/>
        <end position="3281"/>
    </location>
</feature>
<dbReference type="FunFam" id="3.30.40.10:FF:000548">
    <property type="entry name" value="Putative Histone-lysine N-methyltransferase MLL3"/>
    <property type="match status" value="1"/>
</dbReference>
<feature type="compositionally biased region" description="Polar residues" evidence="27">
    <location>
        <begin position="2204"/>
        <end position="2240"/>
    </location>
</feature>
<feature type="compositionally biased region" description="Pro residues" evidence="27">
    <location>
        <begin position="3213"/>
        <end position="3222"/>
    </location>
</feature>
<dbReference type="GO" id="GO:0044666">
    <property type="term" value="C:MLL3/4 complex"/>
    <property type="evidence" value="ECO:0007669"/>
    <property type="project" value="TreeGrafter"/>
</dbReference>
<evidence type="ECO:0000256" key="18">
    <source>
        <dbReference type="ARBA" id="ARBA00023163"/>
    </source>
</evidence>
<feature type="compositionally biased region" description="Basic residues" evidence="27">
    <location>
        <begin position="3332"/>
        <end position="3345"/>
    </location>
</feature>
<feature type="compositionally biased region" description="Polar residues" evidence="27">
    <location>
        <begin position="965"/>
        <end position="979"/>
    </location>
</feature>
<evidence type="ECO:0000256" key="10">
    <source>
        <dbReference type="ARBA" id="ARBA00022833"/>
    </source>
</evidence>
<evidence type="ECO:0000313" key="32">
    <source>
        <dbReference type="EMBL" id="JAQ15783.1"/>
    </source>
</evidence>
<keyword evidence="10" id="KW-0862">Zinc</keyword>
<dbReference type="PROSITE" id="PS50016">
    <property type="entry name" value="ZF_PHD_2"/>
    <property type="match status" value="3"/>
</dbReference>
<feature type="region of interest" description="Disordered" evidence="27">
    <location>
        <begin position="1837"/>
        <end position="1913"/>
    </location>
</feature>
<evidence type="ECO:0000256" key="1">
    <source>
        <dbReference type="ARBA" id="ARBA00004123"/>
    </source>
</evidence>
<dbReference type="PROSITE" id="PS51805">
    <property type="entry name" value="EPHD"/>
    <property type="match status" value="1"/>
</dbReference>
<dbReference type="Gene3D" id="3.30.40.10">
    <property type="entry name" value="Zinc/RING finger domain, C3HC4 (zinc finger)"/>
    <property type="match status" value="6"/>
</dbReference>
<feature type="coiled-coil region" evidence="26">
    <location>
        <begin position="2080"/>
        <end position="2107"/>
    </location>
</feature>
<dbReference type="PANTHER" id="PTHR45888:SF6">
    <property type="entry name" value="HL01030P-RELATED"/>
    <property type="match status" value="1"/>
</dbReference>
<keyword evidence="18" id="KW-0804">Transcription</keyword>
<dbReference type="GO" id="GO:0003713">
    <property type="term" value="F:transcription coactivator activity"/>
    <property type="evidence" value="ECO:0007669"/>
    <property type="project" value="TreeGrafter"/>
</dbReference>
<evidence type="ECO:0000256" key="9">
    <source>
        <dbReference type="ARBA" id="ARBA00022771"/>
    </source>
</evidence>
<dbReference type="PROSITE" id="PS51542">
    <property type="entry name" value="FYRN"/>
    <property type="match status" value="1"/>
</dbReference>
<feature type="region of interest" description="Disordered" evidence="27">
    <location>
        <begin position="612"/>
        <end position="669"/>
    </location>
</feature>
<feature type="compositionally biased region" description="Basic and acidic residues" evidence="27">
    <location>
        <begin position="2431"/>
        <end position="2443"/>
    </location>
</feature>
<dbReference type="GO" id="GO:0008270">
    <property type="term" value="F:zinc ion binding"/>
    <property type="evidence" value="ECO:0007669"/>
    <property type="project" value="UniProtKB-KW"/>
</dbReference>
<dbReference type="PROSITE" id="PS50868">
    <property type="entry name" value="POST_SET"/>
    <property type="match status" value="1"/>
</dbReference>
<dbReference type="PROSITE" id="PS51543">
    <property type="entry name" value="FYRC"/>
    <property type="match status" value="1"/>
</dbReference>
<dbReference type="InterPro" id="IPR003616">
    <property type="entry name" value="Post-SET_dom"/>
</dbReference>
<feature type="compositionally biased region" description="Pro residues" evidence="27">
    <location>
        <begin position="1589"/>
        <end position="1602"/>
    </location>
</feature>
<keyword evidence="16" id="KW-0564">Palmitate</keyword>
<evidence type="ECO:0000259" key="28">
    <source>
        <dbReference type="PROSITE" id="PS50016"/>
    </source>
</evidence>
<evidence type="ECO:0000259" key="30">
    <source>
        <dbReference type="PROSITE" id="PS50868"/>
    </source>
</evidence>
<feature type="domain" description="PHD-type" evidence="28">
    <location>
        <begin position="380"/>
        <end position="433"/>
    </location>
</feature>
<dbReference type="PROSITE" id="PS50280">
    <property type="entry name" value="SET"/>
    <property type="match status" value="1"/>
</dbReference>
<feature type="region of interest" description="Disordered" evidence="27">
    <location>
        <begin position="3180"/>
        <end position="3283"/>
    </location>
</feature>
<evidence type="ECO:0000256" key="20">
    <source>
        <dbReference type="ARBA" id="ARBA00023288"/>
    </source>
</evidence>
<evidence type="ECO:0000256" key="17">
    <source>
        <dbReference type="ARBA" id="ARBA00023159"/>
    </source>
</evidence>
<dbReference type="CDD" id="cd19171">
    <property type="entry name" value="SET_KMT2C_2D"/>
    <property type="match status" value="1"/>
</dbReference>
<feature type="region of interest" description="Disordered" evidence="27">
    <location>
        <begin position="3696"/>
        <end position="3720"/>
    </location>
</feature>
<keyword evidence="14 26" id="KW-0175">Coiled coil</keyword>
<proteinExistence type="predicted"/>
<comment type="function">
    <text evidence="22">Histone methyltransferase that catalyzes methyl group transfer from S-adenosyl-L-methionine to the epsilon-amino group of 'Lys-4' of histone H3 (H3K4). Part of chromatin remodeling machinery predominantly forms H3K4me1 methylation marks at active chromatin sites where transcription and DNA repair take place. Likely plays a redundant role with KMT2D in enriching H3K4me1 mark on primed and active enhancer elements.</text>
</comment>
<feature type="region of interest" description="Disordered" evidence="27">
    <location>
        <begin position="903"/>
        <end position="993"/>
    </location>
</feature>
<evidence type="ECO:0000256" key="25">
    <source>
        <dbReference type="PROSITE-ProRule" id="PRU00146"/>
    </source>
</evidence>
<keyword evidence="6" id="KW-0949">S-adenosyl-L-methionine</keyword>
<dbReference type="SUPFAM" id="SSF57903">
    <property type="entry name" value="FYVE/PHD zinc finger"/>
    <property type="match status" value="6"/>
</dbReference>
<evidence type="ECO:0000259" key="29">
    <source>
        <dbReference type="PROSITE" id="PS50280"/>
    </source>
</evidence>
<feature type="compositionally biased region" description="Polar residues" evidence="27">
    <location>
        <begin position="3223"/>
        <end position="3238"/>
    </location>
</feature>
<dbReference type="InterPro" id="IPR013083">
    <property type="entry name" value="Znf_RING/FYVE/PHD"/>
</dbReference>
<evidence type="ECO:0000256" key="27">
    <source>
        <dbReference type="SAM" id="MobiDB-lite"/>
    </source>
</evidence>
<dbReference type="InterPro" id="IPR011011">
    <property type="entry name" value="Znf_FYVE_PHD"/>
</dbReference>
<feature type="region of interest" description="Disordered" evidence="27">
    <location>
        <begin position="709"/>
        <end position="733"/>
    </location>
</feature>
<keyword evidence="21" id="KW-0012">Acyltransferase</keyword>
<feature type="compositionally biased region" description="Basic and acidic residues" evidence="27">
    <location>
        <begin position="3124"/>
        <end position="3133"/>
    </location>
</feature>
<feature type="domain" description="PHD-type" evidence="31">
    <location>
        <begin position="3781"/>
        <end position="3889"/>
    </location>
</feature>
<gene>
    <name evidence="32" type="primary">trr_0</name>
    <name evidence="32" type="ORF">g.82684</name>
</gene>
<dbReference type="InterPro" id="IPR019786">
    <property type="entry name" value="Zinc_finger_PHD-type_CS"/>
</dbReference>
<dbReference type="SMART" id="SM00317">
    <property type="entry name" value="SET"/>
    <property type="match status" value="1"/>
</dbReference>
<feature type="region of interest" description="Disordered" evidence="27">
    <location>
        <begin position="1069"/>
        <end position="1113"/>
    </location>
</feature>
<feature type="region of interest" description="Disordered" evidence="27">
    <location>
        <begin position="2367"/>
        <end position="2446"/>
    </location>
</feature>
<keyword evidence="2" id="KW-0488">Methylation</keyword>
<dbReference type="CDD" id="cd15509">
    <property type="entry name" value="PHD1_KMT2C_like"/>
    <property type="match status" value="1"/>
</dbReference>
<keyword evidence="5 32" id="KW-0808">Transferase</keyword>
<evidence type="ECO:0000256" key="21">
    <source>
        <dbReference type="ARBA" id="ARBA00023315"/>
    </source>
</evidence>
<dbReference type="SMART" id="SM00249">
    <property type="entry name" value="PHD"/>
    <property type="match status" value="7"/>
</dbReference>
<evidence type="ECO:0000256" key="23">
    <source>
        <dbReference type="ARBA" id="ARBA00065668"/>
    </source>
</evidence>
<feature type="compositionally biased region" description="Basic and acidic residues" evidence="27">
    <location>
        <begin position="1092"/>
        <end position="1113"/>
    </location>
</feature>
<feature type="region of interest" description="Disordered" evidence="27">
    <location>
        <begin position="1147"/>
        <end position="1235"/>
    </location>
</feature>
<evidence type="ECO:0000256" key="6">
    <source>
        <dbReference type="ARBA" id="ARBA00022691"/>
    </source>
</evidence>
<accession>A0A146M7P4</accession>
<keyword evidence="19" id="KW-0539">Nucleus</keyword>
<feature type="compositionally biased region" description="Low complexity" evidence="27">
    <location>
        <begin position="2159"/>
        <end position="2178"/>
    </location>
</feature>
<evidence type="ECO:0000256" key="14">
    <source>
        <dbReference type="ARBA" id="ARBA00023054"/>
    </source>
</evidence>
<keyword evidence="17" id="KW-0010">Activator</keyword>
<dbReference type="InterPro" id="IPR034732">
    <property type="entry name" value="EPHD"/>
</dbReference>
<keyword evidence="7" id="KW-0479">Metal-binding</keyword>
<dbReference type="FunFam" id="3.30.40.10:FF:000002">
    <property type="entry name" value="Histone-lysine N-methyltransferase"/>
    <property type="match status" value="1"/>
</dbReference>
<evidence type="ECO:0000256" key="12">
    <source>
        <dbReference type="ARBA" id="ARBA00022990"/>
    </source>
</evidence>
<keyword evidence="15" id="KW-0238">DNA-binding</keyword>
<dbReference type="FunFam" id="3.30.40.10:FF:000852">
    <property type="entry name" value="Histone-lysine N-methyltransferase 2C"/>
    <property type="match status" value="1"/>
</dbReference>
<feature type="region of interest" description="Disordered" evidence="27">
    <location>
        <begin position="3123"/>
        <end position="3143"/>
    </location>
</feature>
<evidence type="ECO:0000256" key="13">
    <source>
        <dbReference type="ARBA" id="ARBA00023015"/>
    </source>
</evidence>
<feature type="region of interest" description="Disordered" evidence="27">
    <location>
        <begin position="2572"/>
        <end position="2627"/>
    </location>
</feature>
<keyword evidence="12" id="KW-0007">Acetylation</keyword>
<evidence type="ECO:0000256" key="3">
    <source>
        <dbReference type="ARBA" id="ARBA00022553"/>
    </source>
</evidence>
<keyword evidence="4 32" id="KW-0489">Methyltransferase</keyword>
<dbReference type="FunFam" id="1.10.30.10:FF:000009">
    <property type="entry name" value="Histone-lysine N-methyltransferase"/>
    <property type="match status" value="1"/>
</dbReference>
<dbReference type="InterPro" id="IPR003888">
    <property type="entry name" value="FYrich_N"/>
</dbReference>